<feature type="coiled-coil region" evidence="1">
    <location>
        <begin position="116"/>
        <end position="172"/>
    </location>
</feature>
<name>A0A378I5B9_9GAMM</name>
<dbReference type="InterPro" id="IPR010890">
    <property type="entry name" value="PriC"/>
</dbReference>
<keyword evidence="1" id="KW-0175">Coiled coil</keyword>
<dbReference type="Proteomes" id="UP000054735">
    <property type="component" value="Unassembled WGS sequence"/>
</dbReference>
<evidence type="ECO:0000256" key="1">
    <source>
        <dbReference type="SAM" id="Coils"/>
    </source>
</evidence>
<reference evidence="3 5" key="2">
    <citation type="submission" date="2018-06" db="EMBL/GenBank/DDBJ databases">
        <authorList>
            <consortium name="Pathogen Informatics"/>
            <person name="Doyle S."/>
        </authorList>
    </citation>
    <scope>NUCLEOTIDE SEQUENCE [LARGE SCALE GENOMIC DNA]</scope>
    <source>
        <strain evidence="3 5">NCTC12437</strain>
    </source>
</reference>
<sequence>MVENIETMLLSLKARLPELAWNLNKPGAQIPWQNLPPGIFRYQFEPKASDYIAEIKSDIERLEQQVNTQAASYLAQRIQQKINILVRLCRCKPPVQKADNSASFMLQALSTRQQWLASLEEQIQSFTEQRDALAARLSTIAKEQQLAVLAELGAAEKRLTEAKEAYAKAIER</sequence>
<evidence type="ECO:0000313" key="4">
    <source>
        <dbReference type="Proteomes" id="UP000054735"/>
    </source>
</evidence>
<evidence type="ECO:0000313" key="3">
    <source>
        <dbReference type="EMBL" id="STX30379.1"/>
    </source>
</evidence>
<accession>A0A378I5B9</accession>
<evidence type="ECO:0000313" key="5">
    <source>
        <dbReference type="Proteomes" id="UP000255066"/>
    </source>
</evidence>
<dbReference type="EMBL" id="LNXT01000025">
    <property type="protein sequence ID" value="KTC70213.1"/>
    <property type="molecule type" value="Genomic_DNA"/>
</dbReference>
<dbReference type="OrthoDB" id="5649075at2"/>
<gene>
    <name evidence="2" type="ORF">Lbir_1796</name>
    <name evidence="3" type="ORF">NCTC12437_00133</name>
</gene>
<dbReference type="AlphaFoldDB" id="A0A378I5B9"/>
<dbReference type="EMBL" id="UGNW01000001">
    <property type="protein sequence ID" value="STX30379.1"/>
    <property type="molecule type" value="Genomic_DNA"/>
</dbReference>
<evidence type="ECO:0000313" key="2">
    <source>
        <dbReference type="EMBL" id="KTC70213.1"/>
    </source>
</evidence>
<dbReference type="Proteomes" id="UP000255066">
    <property type="component" value="Unassembled WGS sequence"/>
</dbReference>
<proteinExistence type="predicted"/>
<dbReference type="Pfam" id="PF07445">
    <property type="entry name" value="PriC"/>
    <property type="match status" value="1"/>
</dbReference>
<dbReference type="RefSeq" id="WP_058523833.1">
    <property type="nucleotide sequence ID" value="NZ_CAAAHV010000009.1"/>
</dbReference>
<keyword evidence="4" id="KW-1185">Reference proteome</keyword>
<reference evidence="2 4" key="1">
    <citation type="submission" date="2015-11" db="EMBL/GenBank/DDBJ databases">
        <title>Genomic analysis of 38 Legionella species identifies large and diverse effector repertoires.</title>
        <authorList>
            <person name="Burstein D."/>
            <person name="Amaro F."/>
            <person name="Zusman T."/>
            <person name="Lifshitz Z."/>
            <person name="Cohen O."/>
            <person name="Gilbert J.A."/>
            <person name="Pupko T."/>
            <person name="Shuman H.A."/>
            <person name="Segal G."/>
        </authorList>
    </citation>
    <scope>NUCLEOTIDE SEQUENCE [LARGE SCALE GENOMIC DNA]</scope>
    <source>
        <strain evidence="2 4">CDC#1407-AL-14</strain>
    </source>
</reference>
<organism evidence="3 5">
    <name type="scientific">Legionella birminghamensis</name>
    <dbReference type="NCBI Taxonomy" id="28083"/>
    <lineage>
        <taxon>Bacteria</taxon>
        <taxon>Pseudomonadati</taxon>
        <taxon>Pseudomonadota</taxon>
        <taxon>Gammaproteobacteria</taxon>
        <taxon>Legionellales</taxon>
        <taxon>Legionellaceae</taxon>
        <taxon>Legionella</taxon>
    </lineage>
</organism>
<protein>
    <submittedName>
        <fullName evidence="3">Coiled-coil protein</fullName>
    </submittedName>
</protein>